<reference evidence="1 2" key="2">
    <citation type="journal article" date="2010" name="Nucleic Acids Res.">
        <title>BeetleBase in 2010: revisions to provide comprehensive genomic information for Tribolium castaneum.</title>
        <authorList>
            <person name="Kim H.S."/>
            <person name="Murphy T."/>
            <person name="Xia J."/>
            <person name="Caragea D."/>
            <person name="Park Y."/>
            <person name="Beeman R.W."/>
            <person name="Lorenzen M.D."/>
            <person name="Butcher S."/>
            <person name="Manak J.R."/>
            <person name="Brown S.J."/>
        </authorList>
    </citation>
    <scope>GENOME REANNOTATION</scope>
    <source>
        <strain evidence="1 2">Georgia GA2</strain>
    </source>
</reference>
<dbReference type="InParanoid" id="D6WLI0"/>
<reference evidence="1 2" key="1">
    <citation type="journal article" date="2008" name="Nature">
        <title>The genome of the model beetle and pest Tribolium castaneum.</title>
        <authorList>
            <consortium name="Tribolium Genome Sequencing Consortium"/>
            <person name="Richards S."/>
            <person name="Gibbs R.A."/>
            <person name="Weinstock G.M."/>
            <person name="Brown S.J."/>
            <person name="Denell R."/>
            <person name="Beeman R.W."/>
            <person name="Gibbs R."/>
            <person name="Beeman R.W."/>
            <person name="Brown S.J."/>
            <person name="Bucher G."/>
            <person name="Friedrich M."/>
            <person name="Grimmelikhuijzen C.J."/>
            <person name="Klingler M."/>
            <person name="Lorenzen M."/>
            <person name="Richards S."/>
            <person name="Roth S."/>
            <person name="Schroder R."/>
            <person name="Tautz D."/>
            <person name="Zdobnov E.M."/>
            <person name="Muzny D."/>
            <person name="Gibbs R.A."/>
            <person name="Weinstock G.M."/>
            <person name="Attaway T."/>
            <person name="Bell S."/>
            <person name="Buhay C.J."/>
            <person name="Chandrabose M.N."/>
            <person name="Chavez D."/>
            <person name="Clerk-Blankenburg K.P."/>
            <person name="Cree A."/>
            <person name="Dao M."/>
            <person name="Davis C."/>
            <person name="Chacko J."/>
            <person name="Dinh H."/>
            <person name="Dugan-Rocha S."/>
            <person name="Fowler G."/>
            <person name="Garner T.T."/>
            <person name="Garnes J."/>
            <person name="Gnirke A."/>
            <person name="Hawes A."/>
            <person name="Hernandez J."/>
            <person name="Hines S."/>
            <person name="Holder M."/>
            <person name="Hume J."/>
            <person name="Jhangiani S.N."/>
            <person name="Joshi V."/>
            <person name="Khan Z.M."/>
            <person name="Jackson L."/>
            <person name="Kovar C."/>
            <person name="Kowis A."/>
            <person name="Lee S."/>
            <person name="Lewis L.R."/>
            <person name="Margolis J."/>
            <person name="Morgan M."/>
            <person name="Nazareth L.V."/>
            <person name="Nguyen N."/>
            <person name="Okwuonu G."/>
            <person name="Parker D."/>
            <person name="Richards S."/>
            <person name="Ruiz S.J."/>
            <person name="Santibanez J."/>
            <person name="Savard J."/>
            <person name="Scherer S.E."/>
            <person name="Schneider B."/>
            <person name="Sodergren E."/>
            <person name="Tautz D."/>
            <person name="Vattahil S."/>
            <person name="Villasana D."/>
            <person name="White C.S."/>
            <person name="Wright R."/>
            <person name="Park Y."/>
            <person name="Beeman R.W."/>
            <person name="Lord J."/>
            <person name="Oppert B."/>
            <person name="Lorenzen M."/>
            <person name="Brown S."/>
            <person name="Wang L."/>
            <person name="Savard J."/>
            <person name="Tautz D."/>
            <person name="Richards S."/>
            <person name="Weinstock G."/>
            <person name="Gibbs R.A."/>
            <person name="Liu Y."/>
            <person name="Worley K."/>
            <person name="Weinstock G."/>
            <person name="Elsik C.G."/>
            <person name="Reese J.T."/>
            <person name="Elhaik E."/>
            <person name="Landan G."/>
            <person name="Graur D."/>
            <person name="Arensburger P."/>
            <person name="Atkinson P."/>
            <person name="Beeman R.W."/>
            <person name="Beidler J."/>
            <person name="Brown S.J."/>
            <person name="Demuth J.P."/>
            <person name="Drury D.W."/>
            <person name="Du Y.Z."/>
            <person name="Fujiwara H."/>
            <person name="Lorenzen M."/>
            <person name="Maselli V."/>
            <person name="Osanai M."/>
            <person name="Park Y."/>
            <person name="Robertson H.M."/>
            <person name="Tu Z."/>
            <person name="Wang J.J."/>
            <person name="Wang S."/>
            <person name="Richards S."/>
            <person name="Song H."/>
            <person name="Zhang L."/>
            <person name="Sodergren E."/>
            <person name="Werner D."/>
            <person name="Stanke M."/>
            <person name="Morgenstern B."/>
            <person name="Solovyev V."/>
            <person name="Kosarev P."/>
            <person name="Brown G."/>
            <person name="Chen H.C."/>
            <person name="Ermolaeva O."/>
            <person name="Hlavina W."/>
            <person name="Kapustin Y."/>
            <person name="Kiryutin B."/>
            <person name="Kitts P."/>
            <person name="Maglott D."/>
            <person name="Pruitt K."/>
            <person name="Sapojnikov V."/>
            <person name="Souvorov A."/>
            <person name="Mackey A.J."/>
            <person name="Waterhouse R.M."/>
            <person name="Wyder S."/>
            <person name="Zdobnov E.M."/>
            <person name="Zdobnov E.M."/>
            <person name="Wyder S."/>
            <person name="Kriventseva E.V."/>
            <person name="Kadowaki T."/>
            <person name="Bork P."/>
            <person name="Aranda M."/>
            <person name="Bao R."/>
            <person name="Beermann A."/>
            <person name="Berns N."/>
            <person name="Bolognesi R."/>
            <person name="Bonneton F."/>
            <person name="Bopp D."/>
            <person name="Brown S.J."/>
            <person name="Bucher G."/>
            <person name="Butts T."/>
            <person name="Chaumot A."/>
            <person name="Denell R.E."/>
            <person name="Ferrier D.E."/>
            <person name="Friedrich M."/>
            <person name="Gordon C.M."/>
            <person name="Jindra M."/>
            <person name="Klingler M."/>
            <person name="Lan Q."/>
            <person name="Lattorff H.M."/>
            <person name="Laudet V."/>
            <person name="von Levetsow C."/>
            <person name="Liu Z."/>
            <person name="Lutz R."/>
            <person name="Lynch J.A."/>
            <person name="da Fonseca R.N."/>
            <person name="Posnien N."/>
            <person name="Reuter R."/>
            <person name="Roth S."/>
            <person name="Savard J."/>
            <person name="Schinko J.B."/>
            <person name="Schmitt C."/>
            <person name="Schoppmeier M."/>
            <person name="Schroder R."/>
            <person name="Shippy T.D."/>
            <person name="Simonnet F."/>
            <person name="Marques-Souza H."/>
            <person name="Tautz D."/>
            <person name="Tomoyasu Y."/>
            <person name="Trauner J."/>
            <person name="Van der Zee M."/>
            <person name="Vervoort M."/>
            <person name="Wittkopp N."/>
            <person name="Wimmer E.A."/>
            <person name="Yang X."/>
            <person name="Jones A.K."/>
            <person name="Sattelle D.B."/>
            <person name="Ebert P.R."/>
            <person name="Nelson D."/>
            <person name="Scott J.G."/>
            <person name="Beeman R.W."/>
            <person name="Muthukrishnan S."/>
            <person name="Kramer K.J."/>
            <person name="Arakane Y."/>
            <person name="Beeman R.W."/>
            <person name="Zhu Q."/>
            <person name="Hogenkamp D."/>
            <person name="Dixit R."/>
            <person name="Oppert B."/>
            <person name="Jiang H."/>
            <person name="Zou Z."/>
            <person name="Marshall J."/>
            <person name="Elpidina E."/>
            <person name="Vinokurov K."/>
            <person name="Oppert C."/>
            <person name="Zou Z."/>
            <person name="Evans J."/>
            <person name="Lu Z."/>
            <person name="Zhao P."/>
            <person name="Sumathipala N."/>
            <person name="Altincicek B."/>
            <person name="Vilcinskas A."/>
            <person name="Williams M."/>
            <person name="Hultmark D."/>
            <person name="Hetru C."/>
            <person name="Jiang H."/>
            <person name="Grimmelikhuijzen C.J."/>
            <person name="Hauser F."/>
            <person name="Cazzamali G."/>
            <person name="Williamson M."/>
            <person name="Park Y."/>
            <person name="Li B."/>
            <person name="Tanaka Y."/>
            <person name="Predel R."/>
            <person name="Neupert S."/>
            <person name="Schachtner J."/>
            <person name="Verleyen P."/>
            <person name="Raible F."/>
            <person name="Bork P."/>
            <person name="Friedrich M."/>
            <person name="Walden K.K."/>
            <person name="Robertson H.M."/>
            <person name="Angeli S."/>
            <person name="Foret S."/>
            <person name="Bucher G."/>
            <person name="Schuetz S."/>
            <person name="Maleszka R."/>
            <person name="Wimmer E.A."/>
            <person name="Beeman R.W."/>
            <person name="Lorenzen M."/>
            <person name="Tomoyasu Y."/>
            <person name="Miller S.C."/>
            <person name="Grossmann D."/>
            <person name="Bucher G."/>
        </authorList>
    </citation>
    <scope>NUCLEOTIDE SEQUENCE [LARGE SCALE GENOMIC DNA]</scope>
    <source>
        <strain evidence="1 2">Georgia GA2</strain>
    </source>
</reference>
<dbReference type="AlphaFoldDB" id="D6WLI0"/>
<keyword evidence="2" id="KW-1185">Reference proteome</keyword>
<dbReference type="HOGENOM" id="CLU_1066819_0_0_1"/>
<gene>
    <name evidence="1" type="primary">GLEAN_13439</name>
    <name evidence="1" type="ORF">TcasGA2_TC013439</name>
</gene>
<sequence length="261" mass="30118">MTRSQKSRAHVLFKFAYKPSNSISNYSNNNASKAHLVRLVPRIPSIAQSSNKAQFPPLNRRYRLHKWSDILPSGEISHHRTRTNSLSEMTRHNVVRYVWFYCRASKSEIGPKSFIISSSGFIKNLIWRDSRALSQPPRRSLSRMSSQMLHRHRRRVAAADAASYCAMLLVGGSNATAEYVTYKCCNGSVWFRSNNEDTNDDGNAKKMVIINGIRTFSENKRLLRIYRMVLQASELVAHRCFRRSDNGSRYGILVFLKRRTR</sequence>
<name>D6WLI0_TRICA</name>
<dbReference type="Proteomes" id="UP000007266">
    <property type="component" value="Linkage group 5"/>
</dbReference>
<dbReference type="EMBL" id="KQ971343">
    <property type="protein sequence ID" value="EFA03448.1"/>
    <property type="molecule type" value="Genomic_DNA"/>
</dbReference>
<proteinExistence type="predicted"/>
<evidence type="ECO:0000313" key="2">
    <source>
        <dbReference type="Proteomes" id="UP000007266"/>
    </source>
</evidence>
<protein>
    <submittedName>
        <fullName evidence="1">Uncharacterized protein</fullName>
    </submittedName>
</protein>
<organism evidence="1 2">
    <name type="scientific">Tribolium castaneum</name>
    <name type="common">Red flour beetle</name>
    <dbReference type="NCBI Taxonomy" id="7070"/>
    <lineage>
        <taxon>Eukaryota</taxon>
        <taxon>Metazoa</taxon>
        <taxon>Ecdysozoa</taxon>
        <taxon>Arthropoda</taxon>
        <taxon>Hexapoda</taxon>
        <taxon>Insecta</taxon>
        <taxon>Pterygota</taxon>
        <taxon>Neoptera</taxon>
        <taxon>Endopterygota</taxon>
        <taxon>Coleoptera</taxon>
        <taxon>Polyphaga</taxon>
        <taxon>Cucujiformia</taxon>
        <taxon>Tenebrionidae</taxon>
        <taxon>Tenebrionidae incertae sedis</taxon>
        <taxon>Tribolium</taxon>
    </lineage>
</organism>
<evidence type="ECO:0000313" key="1">
    <source>
        <dbReference type="EMBL" id="EFA03448.1"/>
    </source>
</evidence>
<accession>D6WLI0</accession>